<name>A0A6I4US34_9SPHN</name>
<protein>
    <recommendedName>
        <fullName evidence="2">DAGKc domain-containing protein</fullName>
    </recommendedName>
</protein>
<feature type="region of interest" description="Disordered" evidence="1">
    <location>
        <begin position="1"/>
        <end position="54"/>
    </location>
</feature>
<dbReference type="OrthoDB" id="7209949at2"/>
<evidence type="ECO:0000256" key="1">
    <source>
        <dbReference type="SAM" id="MobiDB-lite"/>
    </source>
</evidence>
<dbReference type="Gene3D" id="3.40.50.10330">
    <property type="entry name" value="Probable inorganic polyphosphate/atp-NAD kinase, domain 1"/>
    <property type="match status" value="1"/>
</dbReference>
<dbReference type="PROSITE" id="PS50146">
    <property type="entry name" value="DAGK"/>
    <property type="match status" value="1"/>
</dbReference>
<dbReference type="Proteomes" id="UP000469159">
    <property type="component" value="Unassembled WGS sequence"/>
</dbReference>
<reference evidence="3 4" key="1">
    <citation type="submission" date="2019-12" db="EMBL/GenBank/DDBJ databases">
        <title>Genomic-based taxomic classification of the family Erythrobacteraceae.</title>
        <authorList>
            <person name="Xu L."/>
        </authorList>
    </citation>
    <scope>NUCLEOTIDE SEQUENCE [LARGE SCALE GENOMIC DNA]</scope>
    <source>
        <strain evidence="3 4">MCCC 1K02066</strain>
    </source>
</reference>
<dbReference type="EMBL" id="WTYK01000001">
    <property type="protein sequence ID" value="MXP40337.1"/>
    <property type="molecule type" value="Genomic_DNA"/>
</dbReference>
<accession>A0A6I4US34</accession>
<keyword evidence="4" id="KW-1185">Reference proteome</keyword>
<dbReference type="SUPFAM" id="SSF111331">
    <property type="entry name" value="NAD kinase/diacylglycerol kinase-like"/>
    <property type="match status" value="1"/>
</dbReference>
<feature type="domain" description="DAGKc" evidence="2">
    <location>
        <begin position="30"/>
        <end position="162"/>
    </location>
</feature>
<dbReference type="InterPro" id="IPR001206">
    <property type="entry name" value="Diacylglycerol_kinase_cat_dom"/>
</dbReference>
<proteinExistence type="predicted"/>
<comment type="caution">
    <text evidence="3">The sequence shown here is derived from an EMBL/GenBank/DDBJ whole genome shotgun (WGS) entry which is preliminary data.</text>
</comment>
<dbReference type="SMART" id="SM00046">
    <property type="entry name" value="DAGKc"/>
    <property type="match status" value="1"/>
</dbReference>
<dbReference type="InterPro" id="IPR017438">
    <property type="entry name" value="ATP-NAD_kinase_N"/>
</dbReference>
<organism evidence="3 4">
    <name type="scientific">Croceibacterium soli</name>
    <dbReference type="NCBI Taxonomy" id="1739690"/>
    <lineage>
        <taxon>Bacteria</taxon>
        <taxon>Pseudomonadati</taxon>
        <taxon>Pseudomonadota</taxon>
        <taxon>Alphaproteobacteria</taxon>
        <taxon>Sphingomonadales</taxon>
        <taxon>Erythrobacteraceae</taxon>
        <taxon>Croceibacterium</taxon>
    </lineage>
</organism>
<evidence type="ECO:0000259" key="2">
    <source>
        <dbReference type="PROSITE" id="PS50146"/>
    </source>
</evidence>
<evidence type="ECO:0000313" key="4">
    <source>
        <dbReference type="Proteomes" id="UP000469159"/>
    </source>
</evidence>
<dbReference type="Pfam" id="PF00781">
    <property type="entry name" value="DAGK_cat"/>
    <property type="match status" value="1"/>
</dbReference>
<sequence length="338" mass="36759">MTGAIKTFHELPEARQGSVPWRPRGEGRPGEVPLVGMVRNPRSHRNKGREAEDPAAAEVIVETTHKRKELAGVLDRFARQGIDFLAVDGGDGTVRDVLTSGAAIFGDNWPPLIVLPKGKTNALAADLGLPGDWNLAHAIEHARAGSFATRRSLVVADATHPEARVHGFLLGAGLFTRATSLGQSAHRLGAFNALAVAVTALWTLGQAVFAGRRNIWRRSTPMRLADEQGQPIAGEETERYLLLASTLENFPMGMKPFGSAREGLKLAVLDRARRKSLLRVPLIAVGRTPSDPEKLGFHWLSPGSFRFAIEDRFILDGEAFPPGDYWVFQGPELRLVAP</sequence>
<dbReference type="InterPro" id="IPR016064">
    <property type="entry name" value="NAD/diacylglycerol_kinase_sf"/>
</dbReference>
<gene>
    <name evidence="3" type="ORF">GRI75_01595</name>
</gene>
<dbReference type="GO" id="GO:0016301">
    <property type="term" value="F:kinase activity"/>
    <property type="evidence" value="ECO:0007669"/>
    <property type="project" value="InterPro"/>
</dbReference>
<evidence type="ECO:0000313" key="3">
    <source>
        <dbReference type="EMBL" id="MXP40337.1"/>
    </source>
</evidence>
<dbReference type="AlphaFoldDB" id="A0A6I4US34"/>
<dbReference type="RefSeq" id="WP_160745179.1">
    <property type="nucleotide sequence ID" value="NZ_WTYK01000001.1"/>
</dbReference>